<dbReference type="EMBL" id="JBHSON010000121">
    <property type="protein sequence ID" value="MFC5753746.1"/>
    <property type="molecule type" value="Genomic_DNA"/>
</dbReference>
<reference evidence="3" key="1">
    <citation type="journal article" date="2019" name="Int. J. Syst. Evol. Microbiol.">
        <title>The Global Catalogue of Microorganisms (GCM) 10K type strain sequencing project: providing services to taxonomists for standard genome sequencing and annotation.</title>
        <authorList>
            <consortium name="The Broad Institute Genomics Platform"/>
            <consortium name="The Broad Institute Genome Sequencing Center for Infectious Disease"/>
            <person name="Wu L."/>
            <person name="Ma J."/>
        </authorList>
    </citation>
    <scope>NUCLEOTIDE SEQUENCE [LARGE SCALE GENOMIC DNA]</scope>
    <source>
        <strain evidence="3">KCTC 42087</strain>
    </source>
</reference>
<gene>
    <name evidence="2" type="ORF">ACFPZN_49700</name>
</gene>
<dbReference type="Proteomes" id="UP001596074">
    <property type="component" value="Unassembled WGS sequence"/>
</dbReference>
<proteinExistence type="predicted"/>
<feature type="compositionally biased region" description="Polar residues" evidence="1">
    <location>
        <begin position="120"/>
        <end position="129"/>
    </location>
</feature>
<evidence type="ECO:0000256" key="1">
    <source>
        <dbReference type="SAM" id="MobiDB-lite"/>
    </source>
</evidence>
<comment type="caution">
    <text evidence="2">The sequence shown here is derived from an EMBL/GenBank/DDBJ whole genome shotgun (WGS) entry which is preliminary data.</text>
</comment>
<feature type="compositionally biased region" description="Basic and acidic residues" evidence="1">
    <location>
        <begin position="57"/>
        <end position="74"/>
    </location>
</feature>
<evidence type="ECO:0000313" key="2">
    <source>
        <dbReference type="EMBL" id="MFC5753746.1"/>
    </source>
</evidence>
<sequence length="129" mass="13102">MMTAGAQHRAADRPAGGGGRGAQVRGDAEGQGGSGQQVAGGDNDEQRSRVAAPVGEHGQERADRGGDVDGDHQGGVDALPADRAGDEFGGQHARQQRVHAHPQAGGQQARKRTRDAAGVGQQSEPGRGE</sequence>
<feature type="region of interest" description="Disordered" evidence="1">
    <location>
        <begin position="1"/>
        <end position="129"/>
    </location>
</feature>
<organism evidence="2 3">
    <name type="scientific">Actinomadura rugatobispora</name>
    <dbReference type="NCBI Taxonomy" id="1994"/>
    <lineage>
        <taxon>Bacteria</taxon>
        <taxon>Bacillati</taxon>
        <taxon>Actinomycetota</taxon>
        <taxon>Actinomycetes</taxon>
        <taxon>Streptosporangiales</taxon>
        <taxon>Thermomonosporaceae</taxon>
        <taxon>Actinomadura</taxon>
    </lineage>
</organism>
<name>A0ABW1AGN4_9ACTN</name>
<evidence type="ECO:0000313" key="3">
    <source>
        <dbReference type="Proteomes" id="UP001596074"/>
    </source>
</evidence>
<keyword evidence="3" id="KW-1185">Reference proteome</keyword>
<dbReference type="RefSeq" id="WP_378291096.1">
    <property type="nucleotide sequence ID" value="NZ_JBHSON010000121.1"/>
</dbReference>
<accession>A0ABW1AGN4</accession>
<protein>
    <submittedName>
        <fullName evidence="2">Uncharacterized protein</fullName>
    </submittedName>
</protein>